<accession>A0A6H1ZLX6</accession>
<reference evidence="2" key="1">
    <citation type="submission" date="2020-03" db="EMBL/GenBank/DDBJ databases">
        <title>The deep terrestrial virosphere.</title>
        <authorList>
            <person name="Holmfeldt K."/>
            <person name="Nilsson E."/>
            <person name="Simone D."/>
            <person name="Lopez-Fernandez M."/>
            <person name="Wu X."/>
            <person name="de Brujin I."/>
            <person name="Lundin D."/>
            <person name="Andersson A."/>
            <person name="Bertilsson S."/>
            <person name="Dopson M."/>
        </authorList>
    </citation>
    <scope>NUCLEOTIDE SEQUENCE</scope>
    <source>
        <strain evidence="3">MM415A06246</strain>
        <strain evidence="4">MM415B04111</strain>
        <strain evidence="2">TM448A00912</strain>
    </source>
</reference>
<organism evidence="2">
    <name type="scientific">viral metagenome</name>
    <dbReference type="NCBI Taxonomy" id="1070528"/>
    <lineage>
        <taxon>unclassified sequences</taxon>
        <taxon>metagenomes</taxon>
        <taxon>organismal metagenomes</taxon>
    </lineage>
</organism>
<dbReference type="EMBL" id="MT143179">
    <property type="protein sequence ID" value="QJA93809.1"/>
    <property type="molecule type" value="Genomic_DNA"/>
</dbReference>
<sequence>MFVRKTRPYDGTDKAGSPVGPVLKVTGYRQHEPVDGPGQGIVYMFADGSWEFPWNLTPVDERGKTL</sequence>
<evidence type="ECO:0000256" key="1">
    <source>
        <dbReference type="SAM" id="MobiDB-lite"/>
    </source>
</evidence>
<protein>
    <submittedName>
        <fullName evidence="2">Uncharacterized protein</fullName>
    </submittedName>
</protein>
<feature type="region of interest" description="Disordered" evidence="1">
    <location>
        <begin position="1"/>
        <end position="20"/>
    </location>
</feature>
<evidence type="ECO:0000313" key="2">
    <source>
        <dbReference type="EMBL" id="QJA48327.1"/>
    </source>
</evidence>
<dbReference type="AlphaFoldDB" id="A0A6H1ZLX6"/>
<dbReference type="EMBL" id="MT144079">
    <property type="protein sequence ID" value="QJA48327.1"/>
    <property type="molecule type" value="Genomic_DNA"/>
</dbReference>
<dbReference type="EMBL" id="MT141626">
    <property type="protein sequence ID" value="QJA68536.1"/>
    <property type="molecule type" value="Genomic_DNA"/>
</dbReference>
<proteinExistence type="predicted"/>
<name>A0A6H1ZLX6_9ZZZZ</name>
<gene>
    <name evidence="3" type="ORF">MM415A06246_0001</name>
    <name evidence="4" type="ORF">MM415B04111_0008</name>
    <name evidence="2" type="ORF">TM448A00912_0025</name>
</gene>
<evidence type="ECO:0000313" key="3">
    <source>
        <dbReference type="EMBL" id="QJA68536.1"/>
    </source>
</evidence>
<evidence type="ECO:0000313" key="4">
    <source>
        <dbReference type="EMBL" id="QJA93809.1"/>
    </source>
</evidence>